<reference evidence="6" key="1">
    <citation type="submission" date="2021-05" db="EMBL/GenBank/DDBJ databases">
        <title>The genome of the haptophyte Pavlova lutheri (Diacronema luteri, Pavlovales) - a model for lipid biosynthesis in eukaryotic algae.</title>
        <authorList>
            <person name="Hulatt C.J."/>
            <person name="Posewitz M.C."/>
        </authorList>
    </citation>
    <scope>NUCLEOTIDE SEQUENCE</scope>
    <source>
        <strain evidence="6">NIVA-4/92</strain>
    </source>
</reference>
<dbReference type="Pfam" id="PF01555">
    <property type="entry name" value="N6_N4_Mtase"/>
    <property type="match status" value="1"/>
</dbReference>
<dbReference type="SUPFAM" id="SSF54171">
    <property type="entry name" value="DNA-binding domain"/>
    <property type="match status" value="1"/>
</dbReference>
<evidence type="ECO:0000256" key="3">
    <source>
        <dbReference type="ARBA" id="ARBA00022679"/>
    </source>
</evidence>
<dbReference type="Proteomes" id="UP000751190">
    <property type="component" value="Unassembled WGS sequence"/>
</dbReference>
<dbReference type="OrthoDB" id="10266948at2759"/>
<gene>
    <name evidence="6" type="ORF">KFE25_008850</name>
</gene>
<dbReference type="PROSITE" id="PS00092">
    <property type="entry name" value="N6_MTASE"/>
    <property type="match status" value="1"/>
</dbReference>
<proteinExistence type="inferred from homology"/>
<protein>
    <recommendedName>
        <fullName evidence="5">DNA methylase N-4/N-6 domain-containing protein</fullName>
    </recommendedName>
</protein>
<dbReference type="Gene3D" id="3.40.50.150">
    <property type="entry name" value="Vaccinia Virus protein VP39"/>
    <property type="match status" value="1"/>
</dbReference>
<dbReference type="InterPro" id="IPR002052">
    <property type="entry name" value="DNA_methylase_N6_adenine_CS"/>
</dbReference>
<evidence type="ECO:0000256" key="2">
    <source>
        <dbReference type="ARBA" id="ARBA00022603"/>
    </source>
</evidence>
<organism evidence="6 7">
    <name type="scientific">Diacronema lutheri</name>
    <name type="common">Unicellular marine alga</name>
    <name type="synonym">Monochrysis lutheri</name>
    <dbReference type="NCBI Taxonomy" id="2081491"/>
    <lineage>
        <taxon>Eukaryota</taxon>
        <taxon>Haptista</taxon>
        <taxon>Haptophyta</taxon>
        <taxon>Pavlovophyceae</taxon>
        <taxon>Pavlovales</taxon>
        <taxon>Pavlovaceae</taxon>
        <taxon>Diacronema</taxon>
    </lineage>
</organism>
<feature type="region of interest" description="Disordered" evidence="4">
    <location>
        <begin position="1"/>
        <end position="22"/>
    </location>
</feature>
<dbReference type="PRINTS" id="PR00508">
    <property type="entry name" value="S21N4MTFRASE"/>
</dbReference>
<evidence type="ECO:0000256" key="4">
    <source>
        <dbReference type="SAM" id="MobiDB-lite"/>
    </source>
</evidence>
<keyword evidence="3" id="KW-0808">Transferase</keyword>
<name>A0A8J5XTT6_DIALT</name>
<evidence type="ECO:0000313" key="7">
    <source>
        <dbReference type="Proteomes" id="UP000751190"/>
    </source>
</evidence>
<keyword evidence="7" id="KW-1185">Reference proteome</keyword>
<dbReference type="GO" id="GO:0008170">
    <property type="term" value="F:N-methyltransferase activity"/>
    <property type="evidence" value="ECO:0007669"/>
    <property type="project" value="InterPro"/>
</dbReference>
<dbReference type="GO" id="GO:0003677">
    <property type="term" value="F:DNA binding"/>
    <property type="evidence" value="ECO:0007669"/>
    <property type="project" value="InterPro"/>
</dbReference>
<dbReference type="EMBL" id="JAGTXO010000001">
    <property type="protein sequence ID" value="KAG8470429.1"/>
    <property type="molecule type" value="Genomic_DNA"/>
</dbReference>
<dbReference type="InterPro" id="IPR029063">
    <property type="entry name" value="SAM-dependent_MTases_sf"/>
</dbReference>
<comment type="similarity">
    <text evidence="1">Belongs to the N(4)/N(6)-methyltransferase family.</text>
</comment>
<dbReference type="SUPFAM" id="SSF53335">
    <property type="entry name" value="S-adenosyl-L-methionine-dependent methyltransferases"/>
    <property type="match status" value="1"/>
</dbReference>
<accession>A0A8J5XTT6</accession>
<dbReference type="InterPro" id="IPR016177">
    <property type="entry name" value="DNA-bd_dom_sf"/>
</dbReference>
<evidence type="ECO:0000256" key="1">
    <source>
        <dbReference type="ARBA" id="ARBA00006594"/>
    </source>
</evidence>
<dbReference type="GO" id="GO:0032259">
    <property type="term" value="P:methylation"/>
    <property type="evidence" value="ECO:0007669"/>
    <property type="project" value="UniProtKB-KW"/>
</dbReference>
<keyword evidence="2" id="KW-0489">Methyltransferase</keyword>
<evidence type="ECO:0000313" key="6">
    <source>
        <dbReference type="EMBL" id="KAG8470429.1"/>
    </source>
</evidence>
<sequence length="497" mass="52599">MNALPQADGGMTQGEPGPLATAVPDGEALHGVPFAATVHLGDCVQGMKALPDASVDLMIADPPYDIGVQKSGWDTVPHYLEWSRTWLAEAARVLRPAGQLFIYGSPAKLWIARLKILAADEFGFDFKQHISWCYKQGGDSRFASMAQYAVRMEHLEWLIKPAPPGVAHTFHACEAAEKYTAEETAEALAKGVGRVTEESLRQGRPPRNWVEIPRENSKSLERKYGAHPCMKPLKLCERLVLVHSNRSDLVLVPFGGSGSEVVAAAKLGRHAICFENDPSYHAIILRRLAGHSIPVLGADGVALLVPPSLAQSVVAPVALGPLETSNMFASGYKGVFKQGRKFIAKIRIGGTLLSLGAFDAPHDAAVAYRTRAIAEGHLPGAAAASAPASEASAFASAQPPLAAAASAQVEAQPLRRKRGRAHRRDAPLALAVSPLAPAQPLGSAAPSVMPAIGWGGQAIPLATPFVVGVPVAAHTLPCVRTGAQLLRPAEYGWAVLQ</sequence>
<comment type="caution">
    <text evidence="6">The sequence shown here is derived from an EMBL/GenBank/DDBJ whole genome shotgun (WGS) entry which is preliminary data.</text>
</comment>
<dbReference type="InterPro" id="IPR002941">
    <property type="entry name" value="DNA_methylase_N4/N6"/>
</dbReference>
<dbReference type="InterPro" id="IPR001091">
    <property type="entry name" value="RM_Methyltransferase"/>
</dbReference>
<feature type="domain" description="DNA methylase N-4/N-6" evidence="5">
    <location>
        <begin position="55"/>
        <end position="284"/>
    </location>
</feature>
<evidence type="ECO:0000259" key="5">
    <source>
        <dbReference type="Pfam" id="PF01555"/>
    </source>
</evidence>
<dbReference type="AlphaFoldDB" id="A0A8J5XTT6"/>